<keyword evidence="4" id="KW-1185">Reference proteome</keyword>
<dbReference type="PROSITE" id="PS50056">
    <property type="entry name" value="TYR_PHOSPHATASE_2"/>
    <property type="match status" value="1"/>
</dbReference>
<protein>
    <submittedName>
        <fullName evidence="3">Tyrosine-protein phosphatase</fullName>
    </submittedName>
</protein>
<dbReference type="RefSeq" id="WP_313792248.1">
    <property type="nucleotide sequence ID" value="NZ_CP102453.1"/>
</dbReference>
<dbReference type="PANTHER" id="PTHR31126:SF1">
    <property type="entry name" value="TYROSINE SPECIFIC PROTEIN PHOSPHATASES DOMAIN-CONTAINING PROTEIN"/>
    <property type="match status" value="1"/>
</dbReference>
<dbReference type="Pfam" id="PF13350">
    <property type="entry name" value="Y_phosphatase3"/>
    <property type="match status" value="1"/>
</dbReference>
<gene>
    <name evidence="3" type="ORF">NRE15_07405</name>
</gene>
<comment type="similarity">
    <text evidence="1">Belongs to the protein-tyrosine phosphatase family.</text>
</comment>
<dbReference type="SUPFAM" id="SSF52799">
    <property type="entry name" value="(Phosphotyrosine protein) phosphatases II"/>
    <property type="match status" value="1"/>
</dbReference>
<dbReference type="Proteomes" id="UP001315967">
    <property type="component" value="Chromosome"/>
</dbReference>
<dbReference type="Gene3D" id="3.90.190.10">
    <property type="entry name" value="Protein tyrosine phosphatase superfamily"/>
    <property type="match status" value="1"/>
</dbReference>
<dbReference type="PROSITE" id="PS00383">
    <property type="entry name" value="TYR_PHOSPHATASE_1"/>
    <property type="match status" value="1"/>
</dbReference>
<evidence type="ECO:0000259" key="2">
    <source>
        <dbReference type="PROSITE" id="PS50056"/>
    </source>
</evidence>
<sequence length="241" mass="27571">MITTNYVRLPLQAVNNCREMGGYATADGKVTRWHNFLRSSQLSNSTADDIQFLIDYGLKTIIDLRTTEEINKQPNPFSDDDNVAYYHQNFMQKESIKDINSMPQLANEEFALGKMYTYLLSHHEAVKSIMDIVLNHKEGTLLFHCSAGKDRTGVVALLILGIAGVSLQDIVTNYEVTYTNIMSDFKHLDTKYTMNMIQSHPQNIIMAYEYILNKYLSFEAYFVALGYSADEIQQFKAMIVE</sequence>
<dbReference type="InterPro" id="IPR000387">
    <property type="entry name" value="Tyr_Pase_dom"/>
</dbReference>
<evidence type="ECO:0000313" key="4">
    <source>
        <dbReference type="Proteomes" id="UP001315967"/>
    </source>
</evidence>
<proteinExistence type="inferred from homology"/>
<dbReference type="InterPro" id="IPR029021">
    <property type="entry name" value="Prot-tyrosine_phosphatase-like"/>
</dbReference>
<feature type="domain" description="Tyrosine specific protein phosphatases" evidence="2">
    <location>
        <begin position="120"/>
        <end position="189"/>
    </location>
</feature>
<dbReference type="EMBL" id="CP102453">
    <property type="protein sequence ID" value="UUX32749.1"/>
    <property type="molecule type" value="Genomic_DNA"/>
</dbReference>
<evidence type="ECO:0000313" key="3">
    <source>
        <dbReference type="EMBL" id="UUX32749.1"/>
    </source>
</evidence>
<accession>A0ABY5P284</accession>
<dbReference type="InterPro" id="IPR026893">
    <property type="entry name" value="Tyr/Ser_Pase_IphP-type"/>
</dbReference>
<reference evidence="3 4" key="1">
    <citation type="submission" date="2022-08" db="EMBL/GenBank/DDBJ databases">
        <title>Aerococcaceae sp. nov isolated from spoiled eye mask.</title>
        <authorList>
            <person name="Zhou G."/>
            <person name="Xie X.-B."/>
            <person name="Shi Q.-S."/>
            <person name="Wang Y.-S."/>
            <person name="Wen X."/>
            <person name="Peng H."/>
            <person name="Yang X.-J."/>
            <person name="Tao H.-B."/>
            <person name="Huang X.-M."/>
        </authorList>
    </citation>
    <scope>NUCLEOTIDE SEQUENCE [LARGE SCALE GENOMIC DNA]</scope>
    <source>
        <strain evidence="4">DM20194951</strain>
    </source>
</reference>
<name>A0ABY5P284_9LACT</name>
<dbReference type="InterPro" id="IPR016130">
    <property type="entry name" value="Tyr_Pase_AS"/>
</dbReference>
<organism evidence="3 4">
    <name type="scientific">Fundicoccus culcitae</name>
    <dbReference type="NCBI Taxonomy" id="2969821"/>
    <lineage>
        <taxon>Bacteria</taxon>
        <taxon>Bacillati</taxon>
        <taxon>Bacillota</taxon>
        <taxon>Bacilli</taxon>
        <taxon>Lactobacillales</taxon>
        <taxon>Aerococcaceae</taxon>
        <taxon>Fundicoccus</taxon>
    </lineage>
</organism>
<dbReference type="PANTHER" id="PTHR31126">
    <property type="entry name" value="TYROSINE-PROTEIN PHOSPHATASE"/>
    <property type="match status" value="1"/>
</dbReference>
<evidence type="ECO:0000256" key="1">
    <source>
        <dbReference type="ARBA" id="ARBA00009580"/>
    </source>
</evidence>